<evidence type="ECO:0000256" key="2">
    <source>
        <dbReference type="ARBA" id="ARBA00010942"/>
    </source>
</evidence>
<gene>
    <name evidence="10" type="ORF">QWZ03_16160</name>
</gene>
<evidence type="ECO:0000256" key="9">
    <source>
        <dbReference type="RuleBase" id="RU364070"/>
    </source>
</evidence>
<dbReference type="RefSeq" id="WP_290333654.1">
    <property type="nucleotide sequence ID" value="NZ_JAUFPU010000018.1"/>
</dbReference>
<protein>
    <recommendedName>
        <fullName evidence="9">Efflux pump membrane transporter</fullName>
    </recommendedName>
</protein>
<evidence type="ECO:0000256" key="8">
    <source>
        <dbReference type="ARBA" id="ARBA00023136"/>
    </source>
</evidence>
<dbReference type="SUPFAM" id="SSF82693">
    <property type="entry name" value="Multidrug efflux transporter AcrB pore domain, PN1, PN2, PC1 and PC2 subdomains"/>
    <property type="match status" value="3"/>
</dbReference>
<feature type="transmembrane region" description="Helical" evidence="9">
    <location>
        <begin position="920"/>
        <end position="941"/>
    </location>
</feature>
<evidence type="ECO:0000313" key="10">
    <source>
        <dbReference type="EMBL" id="MDN3578303.1"/>
    </source>
</evidence>
<feature type="transmembrane region" description="Helical" evidence="9">
    <location>
        <begin position="471"/>
        <end position="498"/>
    </location>
</feature>
<evidence type="ECO:0000256" key="1">
    <source>
        <dbReference type="ARBA" id="ARBA00004429"/>
    </source>
</evidence>
<feature type="transmembrane region" description="Helical" evidence="9">
    <location>
        <begin position="344"/>
        <end position="360"/>
    </location>
</feature>
<feature type="transmembrane region" description="Helical" evidence="9">
    <location>
        <begin position="397"/>
        <end position="418"/>
    </location>
</feature>
<dbReference type="NCBIfam" id="TIGR00915">
    <property type="entry name" value="2A0602"/>
    <property type="match status" value="1"/>
</dbReference>
<comment type="caution">
    <text evidence="9">Lacks conserved residue(s) required for the propagation of feature annotation.</text>
</comment>
<keyword evidence="5 9" id="KW-0997">Cell inner membrane</keyword>
<dbReference type="Gene3D" id="3.30.70.1440">
    <property type="entry name" value="Multidrug efflux transporter AcrB pore domain"/>
    <property type="match status" value="1"/>
</dbReference>
<dbReference type="PANTHER" id="PTHR32063:SF32">
    <property type="entry name" value="AMINOGLYCOSIDE EFFLUX PUMP-RELATED"/>
    <property type="match status" value="1"/>
</dbReference>
<dbReference type="SUPFAM" id="SSF82866">
    <property type="entry name" value="Multidrug efflux transporter AcrB transmembrane domain"/>
    <property type="match status" value="2"/>
</dbReference>
<feature type="transmembrane region" description="Helical" evidence="9">
    <location>
        <begin position="367"/>
        <end position="391"/>
    </location>
</feature>
<reference evidence="10" key="1">
    <citation type="journal article" date="2014" name="Int. J. Syst. Evol. Microbiol.">
        <title>Complete genome of a new Firmicutes species belonging to the dominant human colonic microbiota ('Ruminococcus bicirculans') reveals two chromosomes and a selective capacity to utilize plant glucans.</title>
        <authorList>
            <consortium name="NISC Comparative Sequencing Program"/>
            <person name="Wegmann U."/>
            <person name="Louis P."/>
            <person name="Goesmann A."/>
            <person name="Henrissat B."/>
            <person name="Duncan S.H."/>
            <person name="Flint H.J."/>
        </authorList>
    </citation>
    <scope>NUCLEOTIDE SEQUENCE</scope>
    <source>
        <strain evidence="10">CECT 7703</strain>
    </source>
</reference>
<dbReference type="Gene3D" id="1.20.1640.10">
    <property type="entry name" value="Multidrug efflux transporter AcrB transmembrane domain"/>
    <property type="match status" value="2"/>
</dbReference>
<comment type="caution">
    <text evidence="10">The sequence shown here is derived from an EMBL/GenBank/DDBJ whole genome shotgun (WGS) entry which is preliminary data.</text>
</comment>
<evidence type="ECO:0000256" key="5">
    <source>
        <dbReference type="ARBA" id="ARBA00022519"/>
    </source>
</evidence>
<feature type="transmembrane region" description="Helical" evidence="9">
    <location>
        <begin position="894"/>
        <end position="914"/>
    </location>
</feature>
<evidence type="ECO:0000256" key="6">
    <source>
        <dbReference type="ARBA" id="ARBA00022692"/>
    </source>
</evidence>
<dbReference type="Gene3D" id="3.30.70.1320">
    <property type="entry name" value="Multidrug efflux transporter AcrB pore domain like"/>
    <property type="match status" value="1"/>
</dbReference>
<keyword evidence="6 9" id="KW-0812">Transmembrane</keyword>
<dbReference type="Proteomes" id="UP001180081">
    <property type="component" value="Unassembled WGS sequence"/>
</dbReference>
<feature type="transmembrane region" description="Helical" evidence="9">
    <location>
        <begin position="538"/>
        <end position="556"/>
    </location>
</feature>
<keyword evidence="3 9" id="KW-0813">Transport</keyword>
<comment type="subcellular location">
    <subcellularLocation>
        <location evidence="1 9">Cell inner membrane</location>
        <topology evidence="1 9">Multi-pass membrane protein</topology>
    </subcellularLocation>
</comment>
<accession>A0ABT8B7R7</accession>
<keyword evidence="7 9" id="KW-1133">Transmembrane helix</keyword>
<dbReference type="EMBL" id="JAUFPU010000018">
    <property type="protein sequence ID" value="MDN3578303.1"/>
    <property type="molecule type" value="Genomic_DNA"/>
</dbReference>
<dbReference type="Pfam" id="PF00873">
    <property type="entry name" value="ACR_tran"/>
    <property type="match status" value="1"/>
</dbReference>
<dbReference type="InterPro" id="IPR001036">
    <property type="entry name" value="Acrflvin-R"/>
</dbReference>
<keyword evidence="11" id="KW-1185">Reference proteome</keyword>
<feature type="transmembrane region" description="Helical" evidence="9">
    <location>
        <begin position="870"/>
        <end position="887"/>
    </location>
</feature>
<dbReference type="SUPFAM" id="SSF82714">
    <property type="entry name" value="Multidrug efflux transporter AcrB TolC docking domain, DN and DC subdomains"/>
    <property type="match status" value="2"/>
</dbReference>
<keyword evidence="8 9" id="KW-0472">Membrane</keyword>
<feature type="transmembrane region" description="Helical" evidence="9">
    <location>
        <begin position="1000"/>
        <end position="1022"/>
    </location>
</feature>
<dbReference type="PANTHER" id="PTHR32063">
    <property type="match status" value="1"/>
</dbReference>
<sequence length="1049" mass="112220">MLARFFIERPVFAWVLAIMTMLAGAVAVSRLSISQYPDIAPPSVMISASYPGASAQVVENSVTQVLEQELKGLDNLMYFSSNSSGAGRAEIMLTFKQGTDPDVAQVQVQNKASQVASRLPGPVQQNGLTVTKLQSGFLMIAAFYDTTRQRSDTDISDWLASTLQDPLSRVEGVGRVQNFGAPHAMRIWLDPHKLRSHGLMPLDVTNAIAKQNTEVSVGEMGARPSADTQQLNATVTALSRLKTPEQFRHIVIKTSPYGAVVRLGDVARVELGSEDYGSTSRLNGYPASGLAFMLAPDANALVTAQAIKDKVAELRKAFPPGMEVSFPEDTSRFVKLSIREVCKTLLEAVVLVVLVMYLFLQNWRATLIPAITVPIVLLGTFGVLAVAGYAINTLTLFAMVLAIGLLVDDAIVVVENVERIMLERGLDARAATLASMREITGALVGIAMVLGAVFLPMAFFGGSVGVIYRQFSVTIVAAMALSVLVAVCITPALCATFLKPGHTMRQGGLLGRFNRGFDAAQRRYGGWLAALLARPVRYGLVYLAIVGLMGVLHYRLPTAFIPDDDQGTVMVQFTLPGGATYPRTAKVVEAVERHFLEAEKANIDAIYTLAGFSFGGPGQNAGMAFISLKDWSQRKGEENSALAIAERANQALSQLRDAEVFSMVLPPIEGLGQTNGFDFWLQDISGQGQSSLALAREQLVAEAQRDPRLMAVRANGNDSMPQLRVEVDQVKAAVLGLDLADVNSTLGTAWGGSYVNDFIHQGRVKKVMVQADAPYRSRPEDIGLWAVRGGGGQMTPFSAFAQTRWEEGPAQLRRYNGMMATQVFGSAAPGVSSGDAMAAIEQLAARLPGTSYEWSGLSYQDKLSSGQAPMLYAASILFVFLCLAALYESWSVPVAVLMVIPLGVVGAMLAVSIRGLPSDIYFQVGLLTTVGLSAKNAILIIEFAEAAVRNGASALDGVLQGASLRLRPILMTSLAFGAGVVPLVLATGPGSASQHAVGTGVLGGVVTATLLAIFFVPLAYLLTHGLVARLRRWRQPGAKSLFKVFSPLR</sequence>
<reference evidence="10" key="2">
    <citation type="submission" date="2023-06" db="EMBL/GenBank/DDBJ databases">
        <authorList>
            <person name="Lucena T."/>
            <person name="Sun Q."/>
        </authorList>
    </citation>
    <scope>NUCLEOTIDE SEQUENCE</scope>
    <source>
        <strain evidence="10">CECT 7703</strain>
    </source>
</reference>
<dbReference type="PRINTS" id="PR00702">
    <property type="entry name" value="ACRIFLAVINRP"/>
</dbReference>
<organism evidence="10 11">
    <name type="scientific">Chitinimonas viridis</name>
    <dbReference type="NCBI Taxonomy" id="664880"/>
    <lineage>
        <taxon>Bacteria</taxon>
        <taxon>Pseudomonadati</taxon>
        <taxon>Pseudomonadota</taxon>
        <taxon>Betaproteobacteria</taxon>
        <taxon>Neisseriales</taxon>
        <taxon>Chitinibacteraceae</taxon>
        <taxon>Chitinimonas</taxon>
    </lineage>
</organism>
<feature type="transmembrane region" description="Helical" evidence="9">
    <location>
        <begin position="969"/>
        <end position="988"/>
    </location>
</feature>
<evidence type="ECO:0000313" key="11">
    <source>
        <dbReference type="Proteomes" id="UP001180081"/>
    </source>
</evidence>
<dbReference type="InterPro" id="IPR027463">
    <property type="entry name" value="AcrB_DN_DC_subdom"/>
</dbReference>
<dbReference type="InterPro" id="IPR004764">
    <property type="entry name" value="MdtF-like"/>
</dbReference>
<dbReference type="NCBIfam" id="NF000282">
    <property type="entry name" value="RND_permease_1"/>
    <property type="match status" value="1"/>
</dbReference>
<name>A0ABT8B7R7_9NEIS</name>
<evidence type="ECO:0000256" key="4">
    <source>
        <dbReference type="ARBA" id="ARBA00022475"/>
    </source>
</evidence>
<comment type="similarity">
    <text evidence="2 9">Belongs to the resistance-nodulation-cell division (RND) (TC 2.A.6) family.</text>
</comment>
<evidence type="ECO:0000256" key="7">
    <source>
        <dbReference type="ARBA" id="ARBA00022989"/>
    </source>
</evidence>
<dbReference type="Gene3D" id="3.30.70.1430">
    <property type="entry name" value="Multidrug efflux transporter AcrB pore domain"/>
    <property type="match status" value="2"/>
</dbReference>
<keyword evidence="4" id="KW-1003">Cell membrane</keyword>
<proteinExistence type="inferred from homology"/>
<evidence type="ECO:0000256" key="3">
    <source>
        <dbReference type="ARBA" id="ARBA00022448"/>
    </source>
</evidence>
<feature type="transmembrane region" description="Helical" evidence="9">
    <location>
        <begin position="439"/>
        <end position="459"/>
    </location>
</feature>
<dbReference type="Gene3D" id="3.30.2090.10">
    <property type="entry name" value="Multidrug efflux transporter AcrB TolC docking domain, DN and DC subdomains"/>
    <property type="match status" value="2"/>
</dbReference>